<feature type="compositionally biased region" description="Basic and acidic residues" evidence="1">
    <location>
        <begin position="190"/>
        <end position="210"/>
    </location>
</feature>
<dbReference type="AlphaFoldDB" id="A0A6M3LS39"/>
<accession>A0A6M3LS39</accession>
<proteinExistence type="predicted"/>
<reference evidence="2" key="1">
    <citation type="submission" date="2020-03" db="EMBL/GenBank/DDBJ databases">
        <title>The deep terrestrial virosphere.</title>
        <authorList>
            <person name="Holmfeldt K."/>
            <person name="Nilsson E."/>
            <person name="Simone D."/>
            <person name="Lopez-Fernandez M."/>
            <person name="Wu X."/>
            <person name="de Brujin I."/>
            <person name="Lundin D."/>
            <person name="Andersson A."/>
            <person name="Bertilsson S."/>
            <person name="Dopson M."/>
        </authorList>
    </citation>
    <scope>NUCLEOTIDE SEQUENCE</scope>
    <source>
        <strain evidence="2">MM171A02154</strain>
    </source>
</reference>
<name>A0A6M3LS39_9ZZZZ</name>
<dbReference type="EMBL" id="MT143560">
    <property type="protein sequence ID" value="QJA98197.1"/>
    <property type="molecule type" value="Genomic_DNA"/>
</dbReference>
<evidence type="ECO:0000313" key="2">
    <source>
        <dbReference type="EMBL" id="QJA98197.1"/>
    </source>
</evidence>
<sequence length="239" mass="26177">MASGQLPELGTILVDSESGQGAGYPFAPVTPTPPSYQPESHTQVGVKEREAGAETVDLGPKSFPEDAVNKVRGLLGITARPKVLSMPMPELLYPAMVIAVTELGFQPMRPDDFIDTVLYQWLEACDYIPFAYIKKTELEGYAKRYGIKTTKKDVIEKQSPEGEAEDVVEEVVVKAVEESTEEATDETEKDEVGTSKKTESVVEEPHKSTVGDLLKRLRIENIRKEVENDSAGCTKPTGS</sequence>
<protein>
    <submittedName>
        <fullName evidence="2">Uncharacterized protein</fullName>
    </submittedName>
</protein>
<gene>
    <name evidence="2" type="ORF">MM171A02154_0009</name>
</gene>
<feature type="compositionally biased region" description="Acidic residues" evidence="1">
    <location>
        <begin position="178"/>
        <end position="189"/>
    </location>
</feature>
<feature type="region of interest" description="Disordered" evidence="1">
    <location>
        <begin position="175"/>
        <end position="210"/>
    </location>
</feature>
<evidence type="ECO:0000256" key="1">
    <source>
        <dbReference type="SAM" id="MobiDB-lite"/>
    </source>
</evidence>
<organism evidence="2">
    <name type="scientific">viral metagenome</name>
    <dbReference type="NCBI Taxonomy" id="1070528"/>
    <lineage>
        <taxon>unclassified sequences</taxon>
        <taxon>metagenomes</taxon>
        <taxon>organismal metagenomes</taxon>
    </lineage>
</organism>